<proteinExistence type="predicted"/>
<dbReference type="AlphaFoldDB" id="A0A2T4JYW4"/>
<evidence type="ECO:0000313" key="3">
    <source>
        <dbReference type="Proteomes" id="UP000241010"/>
    </source>
</evidence>
<feature type="transmembrane region" description="Helical" evidence="1">
    <location>
        <begin position="90"/>
        <end position="109"/>
    </location>
</feature>
<feature type="transmembrane region" description="Helical" evidence="1">
    <location>
        <begin position="115"/>
        <end position="136"/>
    </location>
</feature>
<keyword evidence="3" id="KW-1185">Reference proteome</keyword>
<name>A0A2T4JYW4_9RHOB</name>
<dbReference type="Proteomes" id="UP000241010">
    <property type="component" value="Unassembled WGS sequence"/>
</dbReference>
<evidence type="ECO:0000313" key="2">
    <source>
        <dbReference type="EMBL" id="PTE23094.1"/>
    </source>
</evidence>
<protein>
    <submittedName>
        <fullName evidence="2">Uncharacterized protein</fullName>
    </submittedName>
</protein>
<organism evidence="2 3">
    <name type="scientific">Cereibacter changlensis JA139</name>
    <dbReference type="NCBI Taxonomy" id="1188249"/>
    <lineage>
        <taxon>Bacteria</taxon>
        <taxon>Pseudomonadati</taxon>
        <taxon>Pseudomonadota</taxon>
        <taxon>Alphaproteobacteria</taxon>
        <taxon>Rhodobacterales</taxon>
        <taxon>Paracoccaceae</taxon>
        <taxon>Cereibacter</taxon>
    </lineage>
</organism>
<sequence>MVSAQQFITFQNVLAATSVVWYFTAVYYLELRRQFRFPEYPFASRYPLWRRRMKLYARLQATAPDNVSDRGPEAQEVLLGSLRKVETRTAVLAALWGVVLVGLAALSLLQRNWQAGQLLIAALAVWSVPYAARLVLGISQIDQLETHKMMTRSSDDAAAAGLLQDQLIRDLFDKELAFRFSAFGFRALVVLLLALAVLRFATLGDLGALRW</sequence>
<feature type="transmembrane region" description="Helical" evidence="1">
    <location>
        <begin position="6"/>
        <end position="29"/>
    </location>
</feature>
<keyword evidence="1" id="KW-0472">Membrane</keyword>
<dbReference type="OrthoDB" id="7688129at2"/>
<accession>A0A2T4JYW4</accession>
<feature type="transmembrane region" description="Helical" evidence="1">
    <location>
        <begin position="176"/>
        <end position="201"/>
    </location>
</feature>
<dbReference type="EMBL" id="PZKG01000010">
    <property type="protein sequence ID" value="PTE23094.1"/>
    <property type="molecule type" value="Genomic_DNA"/>
</dbReference>
<evidence type="ECO:0000256" key="1">
    <source>
        <dbReference type="SAM" id="Phobius"/>
    </source>
</evidence>
<keyword evidence="1" id="KW-1133">Transmembrane helix</keyword>
<gene>
    <name evidence="2" type="ORF">C5F48_03965</name>
</gene>
<reference evidence="2 3" key="1">
    <citation type="submission" date="2018-03" db="EMBL/GenBank/DDBJ databases">
        <title>Cereibacter changlensis.</title>
        <authorList>
            <person name="Meyer T.E."/>
            <person name="Miller S."/>
            <person name="Lodha T."/>
            <person name="Gandham S."/>
            <person name="Chintalapati S."/>
            <person name="Chintalapati V.R."/>
        </authorList>
    </citation>
    <scope>NUCLEOTIDE SEQUENCE [LARGE SCALE GENOMIC DNA]</scope>
    <source>
        <strain evidence="2 3">JA139</strain>
    </source>
</reference>
<dbReference type="RefSeq" id="WP_107662604.1">
    <property type="nucleotide sequence ID" value="NZ_PZKG01000010.1"/>
</dbReference>
<comment type="caution">
    <text evidence="2">The sequence shown here is derived from an EMBL/GenBank/DDBJ whole genome shotgun (WGS) entry which is preliminary data.</text>
</comment>
<keyword evidence="1" id="KW-0812">Transmembrane</keyword>